<dbReference type="CDD" id="cd06170">
    <property type="entry name" value="LuxR_C_like"/>
    <property type="match status" value="1"/>
</dbReference>
<gene>
    <name evidence="7" type="ORF">GA0061105_10558</name>
</gene>
<evidence type="ECO:0000313" key="7">
    <source>
        <dbReference type="EMBL" id="SCB58591.1"/>
    </source>
</evidence>
<feature type="domain" description="Response regulatory" evidence="6">
    <location>
        <begin position="23"/>
        <end position="136"/>
    </location>
</feature>
<dbReference type="GO" id="GO:0003677">
    <property type="term" value="F:DNA binding"/>
    <property type="evidence" value="ECO:0007669"/>
    <property type="project" value="UniProtKB-KW"/>
</dbReference>
<keyword evidence="1" id="KW-0805">Transcription regulation</keyword>
<dbReference type="PRINTS" id="PR00038">
    <property type="entry name" value="HTHLUXR"/>
</dbReference>
<dbReference type="PROSITE" id="PS50110">
    <property type="entry name" value="RESPONSE_REGULATORY"/>
    <property type="match status" value="1"/>
</dbReference>
<dbReference type="SMART" id="SM00421">
    <property type="entry name" value="HTH_LUXR"/>
    <property type="match status" value="1"/>
</dbReference>
<dbReference type="GO" id="GO:0006355">
    <property type="term" value="P:regulation of DNA-templated transcription"/>
    <property type="evidence" value="ECO:0007669"/>
    <property type="project" value="InterPro"/>
</dbReference>
<dbReference type="RefSeq" id="WP_092750384.1">
    <property type="nucleotide sequence ID" value="NZ_FMAJ01000005.1"/>
</dbReference>
<reference evidence="7 8" key="1">
    <citation type="submission" date="2016-08" db="EMBL/GenBank/DDBJ databases">
        <authorList>
            <person name="Seilhamer J.J."/>
        </authorList>
    </citation>
    <scope>NUCLEOTIDE SEQUENCE [LARGE SCALE GENOMIC DNA]</scope>
    <source>
        <strain evidence="7 8">HBR26</strain>
    </source>
</reference>
<dbReference type="Gene3D" id="1.10.10.10">
    <property type="entry name" value="Winged helix-like DNA-binding domain superfamily/Winged helix DNA-binding domain"/>
    <property type="match status" value="1"/>
</dbReference>
<dbReference type="PANTHER" id="PTHR44688">
    <property type="entry name" value="DNA-BINDING TRANSCRIPTIONAL ACTIVATOR DEVR_DOSR"/>
    <property type="match status" value="1"/>
</dbReference>
<feature type="domain" description="HTH luxR-type" evidence="5">
    <location>
        <begin position="145"/>
        <end position="210"/>
    </location>
</feature>
<evidence type="ECO:0000259" key="6">
    <source>
        <dbReference type="PROSITE" id="PS50110"/>
    </source>
</evidence>
<dbReference type="PANTHER" id="PTHR44688:SF16">
    <property type="entry name" value="DNA-BINDING TRANSCRIPTIONAL ACTIVATOR DEVR_DOSR"/>
    <property type="match status" value="1"/>
</dbReference>
<dbReference type="AlphaFoldDB" id="A0A1C3Y291"/>
<dbReference type="InterPro" id="IPR011006">
    <property type="entry name" value="CheY-like_superfamily"/>
</dbReference>
<dbReference type="GO" id="GO:0000160">
    <property type="term" value="P:phosphorelay signal transduction system"/>
    <property type="evidence" value="ECO:0007669"/>
    <property type="project" value="InterPro"/>
</dbReference>
<dbReference type="SUPFAM" id="SSF46894">
    <property type="entry name" value="C-terminal effector domain of the bipartite response regulators"/>
    <property type="match status" value="1"/>
</dbReference>
<keyword evidence="2" id="KW-0238">DNA-binding</keyword>
<dbReference type="InterPro" id="IPR016032">
    <property type="entry name" value="Sig_transdc_resp-reg_C-effctor"/>
</dbReference>
<dbReference type="Gene3D" id="3.40.50.2300">
    <property type="match status" value="1"/>
</dbReference>
<evidence type="ECO:0000256" key="4">
    <source>
        <dbReference type="PROSITE-ProRule" id="PRU00169"/>
    </source>
</evidence>
<accession>A0A1C3Y291</accession>
<keyword evidence="3" id="KW-0804">Transcription</keyword>
<dbReference type="Proteomes" id="UP000198723">
    <property type="component" value="Unassembled WGS sequence"/>
</dbReference>
<organism evidence="7 8">
    <name type="scientific">Rhizobium aethiopicum</name>
    <dbReference type="NCBI Taxonomy" id="1138170"/>
    <lineage>
        <taxon>Bacteria</taxon>
        <taxon>Pseudomonadati</taxon>
        <taxon>Pseudomonadota</taxon>
        <taxon>Alphaproteobacteria</taxon>
        <taxon>Hyphomicrobiales</taxon>
        <taxon>Rhizobiaceae</taxon>
        <taxon>Rhizobium/Agrobacterium group</taxon>
        <taxon>Rhizobium</taxon>
    </lineage>
</organism>
<dbReference type="InterPro" id="IPR000792">
    <property type="entry name" value="Tscrpt_reg_LuxR_C"/>
</dbReference>
<dbReference type="SUPFAM" id="SSF52172">
    <property type="entry name" value="CheY-like"/>
    <property type="match status" value="1"/>
</dbReference>
<evidence type="ECO:0000313" key="8">
    <source>
        <dbReference type="Proteomes" id="UP000198723"/>
    </source>
</evidence>
<dbReference type="PROSITE" id="PS50043">
    <property type="entry name" value="HTH_LUXR_2"/>
    <property type="match status" value="1"/>
</dbReference>
<sequence length="217" mass="23756">MYSGSLLQFPAKKIASPAEDAPVVCLVSDDPLSHRSLEEEIQGLGWRPASFSSARAFLTHARDARFACVIIDTAVPDLDVDVLTLLICLQAVRHPVIVLTSEGDSQVTLTATRYPVTFLPRPSSTDNVLELISSSVEATISMSQLDCRYQTLSARERQVMQFVVEGLLNKQVAYKLNISVITVKAHRGQVMRKMKARSLPELVNMAAKIEPGLCAAC</sequence>
<proteinExistence type="predicted"/>
<dbReference type="InterPro" id="IPR001789">
    <property type="entry name" value="Sig_transdc_resp-reg_receiver"/>
</dbReference>
<evidence type="ECO:0000256" key="3">
    <source>
        <dbReference type="ARBA" id="ARBA00023163"/>
    </source>
</evidence>
<dbReference type="InterPro" id="IPR036388">
    <property type="entry name" value="WH-like_DNA-bd_sf"/>
</dbReference>
<protein>
    <submittedName>
        <fullName evidence="7">Two-component response regulator, FixJ family, consists of REC and HTH domains</fullName>
    </submittedName>
</protein>
<evidence type="ECO:0000256" key="1">
    <source>
        <dbReference type="ARBA" id="ARBA00023015"/>
    </source>
</evidence>
<name>A0A1C3Y291_9HYPH</name>
<keyword evidence="4" id="KW-0597">Phosphoprotein</keyword>
<dbReference type="Pfam" id="PF00196">
    <property type="entry name" value="GerE"/>
    <property type="match status" value="1"/>
</dbReference>
<evidence type="ECO:0000259" key="5">
    <source>
        <dbReference type="PROSITE" id="PS50043"/>
    </source>
</evidence>
<dbReference type="EMBL" id="FMAJ01000005">
    <property type="protein sequence ID" value="SCB58591.1"/>
    <property type="molecule type" value="Genomic_DNA"/>
</dbReference>
<evidence type="ECO:0000256" key="2">
    <source>
        <dbReference type="ARBA" id="ARBA00023125"/>
    </source>
</evidence>
<feature type="modified residue" description="4-aspartylphosphate" evidence="4">
    <location>
        <position position="72"/>
    </location>
</feature>
<dbReference type="STRING" id="1138170.GA0061105_10558"/>